<keyword evidence="2" id="KW-1185">Reference proteome</keyword>
<proteinExistence type="predicted"/>
<dbReference type="RefSeq" id="WP_126463879.1">
    <property type="nucleotide sequence ID" value="NZ_AP018721.1"/>
</dbReference>
<dbReference type="AlphaFoldDB" id="A0A4R3JXW0"/>
<dbReference type="Proteomes" id="UP000295135">
    <property type="component" value="Unassembled WGS sequence"/>
</dbReference>
<reference evidence="1 2" key="1">
    <citation type="submission" date="2019-03" db="EMBL/GenBank/DDBJ databases">
        <title>Genomic Encyclopedia of Type Strains, Phase IV (KMG-IV): sequencing the most valuable type-strain genomes for metagenomic binning, comparative biology and taxonomic classification.</title>
        <authorList>
            <person name="Goeker M."/>
        </authorList>
    </citation>
    <scope>NUCLEOTIDE SEQUENCE [LARGE SCALE GENOMIC DNA]</scope>
    <source>
        <strain evidence="1 2">DSM 103923</strain>
    </source>
</reference>
<name>A0A4R3JXW0_9PROT</name>
<sequence length="108" mass="12228">MNELKLHFSAEQLHSIKTQGMIYVCACPAQVADQISKLRGLHAYQQQCLQSGTNERTVHERIAAATREAHAVMEQCLADVLALEGWDPETLEMPAGLRQRRDRQLDQE</sequence>
<dbReference type="EMBL" id="SLZY01000006">
    <property type="protein sequence ID" value="TCS72107.1"/>
    <property type="molecule type" value="Genomic_DNA"/>
</dbReference>
<evidence type="ECO:0000313" key="1">
    <source>
        <dbReference type="EMBL" id="TCS72107.1"/>
    </source>
</evidence>
<comment type="caution">
    <text evidence="1">The sequence shown here is derived from an EMBL/GenBank/DDBJ whole genome shotgun (WGS) entry which is preliminary data.</text>
</comment>
<organism evidence="1 2">
    <name type="scientific">Sulfuritortus calidifontis</name>
    <dbReference type="NCBI Taxonomy" id="1914471"/>
    <lineage>
        <taxon>Bacteria</taxon>
        <taxon>Pseudomonadati</taxon>
        <taxon>Pseudomonadota</taxon>
        <taxon>Betaproteobacteria</taxon>
        <taxon>Nitrosomonadales</taxon>
        <taxon>Thiobacillaceae</taxon>
        <taxon>Sulfuritortus</taxon>
    </lineage>
</organism>
<dbReference type="OrthoDB" id="5573654at2"/>
<accession>A0A4R3JXW0</accession>
<evidence type="ECO:0000313" key="2">
    <source>
        <dbReference type="Proteomes" id="UP000295135"/>
    </source>
</evidence>
<gene>
    <name evidence="1" type="ORF">EDC61_10621</name>
</gene>
<protein>
    <submittedName>
        <fullName evidence="1">Uncharacterized protein</fullName>
    </submittedName>
</protein>